<dbReference type="AlphaFoldDB" id="A0ABD1E647"/>
<evidence type="ECO:0000313" key="1">
    <source>
        <dbReference type="EMBL" id="KAL1490158.1"/>
    </source>
</evidence>
<protein>
    <submittedName>
        <fullName evidence="1">Uncharacterized protein</fullName>
    </submittedName>
</protein>
<gene>
    <name evidence="1" type="ORF">ABEB36_012897</name>
</gene>
<organism evidence="1 2">
    <name type="scientific">Hypothenemus hampei</name>
    <name type="common">Coffee berry borer</name>
    <dbReference type="NCBI Taxonomy" id="57062"/>
    <lineage>
        <taxon>Eukaryota</taxon>
        <taxon>Metazoa</taxon>
        <taxon>Ecdysozoa</taxon>
        <taxon>Arthropoda</taxon>
        <taxon>Hexapoda</taxon>
        <taxon>Insecta</taxon>
        <taxon>Pterygota</taxon>
        <taxon>Neoptera</taxon>
        <taxon>Endopterygota</taxon>
        <taxon>Coleoptera</taxon>
        <taxon>Polyphaga</taxon>
        <taxon>Cucujiformia</taxon>
        <taxon>Curculionidae</taxon>
        <taxon>Scolytinae</taxon>
        <taxon>Hypothenemus</taxon>
    </lineage>
</organism>
<sequence length="112" mass="13421">MYIRRPLQCKTRKLEMKYKNMNKLNHTEEIKAIKLLNKCTKRSFFSTPWTGYIPLCSANNIANTPIVLHELISDHLQTIMELEHKNRRSNELKIKKIYNWKDYKDAKNSKPK</sequence>
<reference evidence="1 2" key="1">
    <citation type="submission" date="2024-05" db="EMBL/GenBank/DDBJ databases">
        <title>Genetic variation in Jamaican populations of the coffee berry borer (Hypothenemus hampei).</title>
        <authorList>
            <person name="Errbii M."/>
            <person name="Myrie A."/>
        </authorList>
    </citation>
    <scope>NUCLEOTIDE SEQUENCE [LARGE SCALE GENOMIC DNA]</scope>
    <source>
        <strain evidence="1">JA-Hopewell-2020-01-JO</strain>
        <tissue evidence="1">Whole body</tissue>
    </source>
</reference>
<evidence type="ECO:0000313" key="2">
    <source>
        <dbReference type="Proteomes" id="UP001566132"/>
    </source>
</evidence>
<name>A0ABD1E647_HYPHA</name>
<accession>A0ABD1E647</accession>
<keyword evidence="2" id="KW-1185">Reference proteome</keyword>
<dbReference type="Proteomes" id="UP001566132">
    <property type="component" value="Unassembled WGS sequence"/>
</dbReference>
<dbReference type="EMBL" id="JBDJPC010000010">
    <property type="protein sequence ID" value="KAL1490158.1"/>
    <property type="molecule type" value="Genomic_DNA"/>
</dbReference>
<comment type="caution">
    <text evidence="1">The sequence shown here is derived from an EMBL/GenBank/DDBJ whole genome shotgun (WGS) entry which is preliminary data.</text>
</comment>
<proteinExistence type="predicted"/>